<evidence type="ECO:0000313" key="1">
    <source>
        <dbReference type="EMBL" id="AYQ74133.1"/>
    </source>
</evidence>
<gene>
    <name evidence="1" type="ORF">EAV92_17125</name>
</gene>
<evidence type="ECO:0008006" key="3">
    <source>
        <dbReference type="Google" id="ProtNLM"/>
    </source>
</evidence>
<sequence>MIRSDVSVHDAFRRMIETSEAILELDLEEEEDAERLGALQARQVALRVHIERAWSSAYRNDPEIHALTEKAYESERQVNDRLKAARQMFSNHLSKIQVGSRMKNAYHHEYSQAEGYFFDRKK</sequence>
<dbReference type="Proteomes" id="UP000269097">
    <property type="component" value="Chromosome"/>
</dbReference>
<name>A0A3G3K102_9BACL</name>
<accession>A0A3G3K102</accession>
<protein>
    <recommendedName>
        <fullName evidence="3">Flagellar protein FliT</fullName>
    </recommendedName>
</protein>
<organism evidence="1 2">
    <name type="scientific">Cohnella candidum</name>
    <dbReference type="NCBI Taxonomy" id="2674991"/>
    <lineage>
        <taxon>Bacteria</taxon>
        <taxon>Bacillati</taxon>
        <taxon>Bacillota</taxon>
        <taxon>Bacilli</taxon>
        <taxon>Bacillales</taxon>
        <taxon>Paenibacillaceae</taxon>
        <taxon>Cohnella</taxon>
    </lineage>
</organism>
<evidence type="ECO:0000313" key="2">
    <source>
        <dbReference type="Proteomes" id="UP000269097"/>
    </source>
</evidence>
<keyword evidence="2" id="KW-1185">Reference proteome</keyword>
<dbReference type="AlphaFoldDB" id="A0A3G3K102"/>
<dbReference type="KEGG" id="coh:EAV92_17125"/>
<reference evidence="1 2" key="1">
    <citation type="submission" date="2018-10" db="EMBL/GenBank/DDBJ databases">
        <title>Genome Sequence of Cohnella sp.</title>
        <authorList>
            <person name="Srinivasan S."/>
            <person name="Kim M.K."/>
        </authorList>
    </citation>
    <scope>NUCLEOTIDE SEQUENCE [LARGE SCALE GENOMIC DNA]</scope>
    <source>
        <strain evidence="1 2">18JY8-7</strain>
    </source>
</reference>
<proteinExistence type="predicted"/>
<dbReference type="EMBL" id="CP033433">
    <property type="protein sequence ID" value="AYQ74133.1"/>
    <property type="molecule type" value="Genomic_DNA"/>
</dbReference>